<dbReference type="InterPro" id="IPR027417">
    <property type="entry name" value="P-loop_NTPase"/>
</dbReference>
<dbReference type="Pfam" id="PF05879">
    <property type="entry name" value="RHD3_GTPase"/>
    <property type="match status" value="1"/>
</dbReference>
<dbReference type="InterPro" id="IPR046758">
    <property type="entry name" value="Sey1/RHD3-like_3HB"/>
</dbReference>
<dbReference type="Gene3D" id="3.40.50.300">
    <property type="entry name" value="P-loop containing nucleotide triphosphate hydrolases"/>
    <property type="match status" value="1"/>
</dbReference>
<organism evidence="2 3">
    <name type="scientific">Serendipita indica (strain DSM 11827)</name>
    <name type="common">Root endophyte fungus</name>
    <name type="synonym">Piriformospora indica</name>
    <dbReference type="NCBI Taxonomy" id="1109443"/>
    <lineage>
        <taxon>Eukaryota</taxon>
        <taxon>Fungi</taxon>
        <taxon>Dikarya</taxon>
        <taxon>Basidiomycota</taxon>
        <taxon>Agaricomycotina</taxon>
        <taxon>Agaricomycetes</taxon>
        <taxon>Sebacinales</taxon>
        <taxon>Serendipitaceae</taxon>
        <taxon>Serendipita</taxon>
    </lineage>
</organism>
<dbReference type="Pfam" id="PF20428">
    <property type="entry name" value="Sey1_3HB"/>
    <property type="match status" value="1"/>
</dbReference>
<comment type="caution">
    <text evidence="2">The sequence shown here is derived from an EMBL/GenBank/DDBJ whole genome shotgun (WGS) entry which is preliminary data.</text>
</comment>
<gene>
    <name evidence="2" type="ORF">PIIN_09541</name>
</gene>
<reference evidence="2 3" key="1">
    <citation type="journal article" date="2011" name="PLoS Pathog.">
        <title>Endophytic Life Strategies Decoded by Genome and Transcriptome Analyses of the Mutualistic Root Symbiont Piriformospora indica.</title>
        <authorList>
            <person name="Zuccaro A."/>
            <person name="Lahrmann U."/>
            <person name="Guldener U."/>
            <person name="Langen G."/>
            <person name="Pfiffi S."/>
            <person name="Biedenkopf D."/>
            <person name="Wong P."/>
            <person name="Samans B."/>
            <person name="Grimm C."/>
            <person name="Basiewicz M."/>
            <person name="Murat C."/>
            <person name="Martin F."/>
            <person name="Kogel K.H."/>
        </authorList>
    </citation>
    <scope>NUCLEOTIDE SEQUENCE [LARGE SCALE GENOMIC DNA]</scope>
    <source>
        <strain evidence="2 3">DSM 11827</strain>
    </source>
</reference>
<dbReference type="eggNOG" id="KOG2203">
    <property type="taxonomic scope" value="Eukaryota"/>
</dbReference>
<dbReference type="GO" id="GO:0016320">
    <property type="term" value="P:endoplasmic reticulum membrane fusion"/>
    <property type="evidence" value="ECO:0007669"/>
    <property type="project" value="TreeGrafter"/>
</dbReference>
<sequence>MSALLPPVSFQIISGNGEAIPVESSAIEEISNNQAVYRIVAVFGRQNGGKTTLINHLTGSTMPVMRAGVRQATTHGVHAVILNQWQLLILDFEGTDSSQQADPKLTGTMLGLLAMVTCDLVVINVNDSELALDQGSGFPLLQAIIKAKFNYARISKSRHQRTGILFAIRDYDPEADMAGEDSTLTWLQSRCKEEWAKVQELDYDESFSFDEHFTVDIHKFPHARLQRQPFIESVEELRNRLVKPTDSLLTPSCSRGIPLVELPSYFKSIWEGIKKQADCEVALAQQGLSQGQCQKIYDDMACQLHSLFLECRSSLPPLFEGPAQTRTQVLEIEHKIQDEYDCRTASYSVQDALQYATRLKADFGSLRDDLYKRQLDQLKTDLLQDATRQYDNKRKESAAEFGNFLSGIKGSCIKRFESVTLDLGATTIPGISEIRKCLEQDLIKFVMTGKSRFMKHILGHLQTTSSIKIKEIVRLAFVNIVAPFWLPLLGNIQAACLAQVEQLKECADYLSLDSAECDTYQSLLHSHQVRAFKIAYSSHTTEGELVRMMLDKANRVMGKDLLNNEQENISSAFDLGRHTAQNLLSMLSTVEYDAEVSSFYRQLENSGTEGSDGTTLIQPASRERVHKEFTMTFKCREEEWIAKLRKKAEREAEVLRKEAEEKRWQAEMLLKGLKFAADAMVTLASLPD</sequence>
<keyword evidence="3" id="KW-1185">Reference proteome</keyword>
<dbReference type="GO" id="GO:0003924">
    <property type="term" value="F:GTPase activity"/>
    <property type="evidence" value="ECO:0007669"/>
    <property type="project" value="TreeGrafter"/>
</dbReference>
<evidence type="ECO:0000313" key="2">
    <source>
        <dbReference type="EMBL" id="CCA75551.1"/>
    </source>
</evidence>
<evidence type="ECO:0000259" key="1">
    <source>
        <dbReference type="Pfam" id="PF20428"/>
    </source>
</evidence>
<dbReference type="STRING" id="1109443.G4TW58"/>
<dbReference type="GO" id="GO:0005783">
    <property type="term" value="C:endoplasmic reticulum"/>
    <property type="evidence" value="ECO:0007669"/>
    <property type="project" value="TreeGrafter"/>
</dbReference>
<feature type="domain" description="Sey1/RHD3-like three-helix bundle" evidence="1">
    <location>
        <begin position="328"/>
        <end position="599"/>
    </location>
</feature>
<accession>G4TW58</accession>
<proteinExistence type="predicted"/>
<dbReference type="Proteomes" id="UP000007148">
    <property type="component" value="Unassembled WGS sequence"/>
</dbReference>
<dbReference type="OrthoDB" id="1597724at2759"/>
<dbReference type="PANTHER" id="PTHR45923">
    <property type="entry name" value="PROTEIN SEY1"/>
    <property type="match status" value="1"/>
</dbReference>
<dbReference type="HOGENOM" id="CLU_400154_0_0_1"/>
<evidence type="ECO:0000313" key="3">
    <source>
        <dbReference type="Proteomes" id="UP000007148"/>
    </source>
</evidence>
<name>G4TW58_SERID</name>
<dbReference type="AlphaFoldDB" id="G4TW58"/>
<dbReference type="InterPro" id="IPR008803">
    <property type="entry name" value="RHD3/Sey1"/>
</dbReference>
<dbReference type="SUPFAM" id="SSF52540">
    <property type="entry name" value="P-loop containing nucleoside triphosphate hydrolases"/>
    <property type="match status" value="1"/>
</dbReference>
<protein>
    <submittedName>
        <fullName evidence="2">Related to Protein sey1-Schizosaccharomyces pombe</fullName>
    </submittedName>
</protein>
<dbReference type="InParanoid" id="G4TW58"/>
<dbReference type="PANTHER" id="PTHR45923:SF2">
    <property type="entry name" value="PROTEIN SEY1"/>
    <property type="match status" value="1"/>
</dbReference>
<dbReference type="EMBL" id="CAFZ01000470">
    <property type="protein sequence ID" value="CCA75551.1"/>
    <property type="molecule type" value="Genomic_DNA"/>
</dbReference>